<evidence type="ECO:0000313" key="4">
    <source>
        <dbReference type="EMBL" id="CAH2354162.1"/>
    </source>
</evidence>
<dbReference type="SUPFAM" id="SSF49785">
    <property type="entry name" value="Galactose-binding domain-like"/>
    <property type="match status" value="1"/>
</dbReference>
<comment type="similarity">
    <text evidence="1">Belongs to the PITHD1 family.</text>
</comment>
<proteinExistence type="inferred from homology"/>
<evidence type="ECO:0000313" key="5">
    <source>
        <dbReference type="Proteomes" id="UP000837801"/>
    </source>
</evidence>
<dbReference type="OrthoDB" id="2635at2759"/>
<protein>
    <recommendedName>
        <fullName evidence="3">PITH domain-containing protein</fullName>
    </recommendedName>
</protein>
<keyword evidence="5" id="KW-1185">Reference proteome</keyword>
<feature type="domain" description="PITH" evidence="3">
    <location>
        <begin position="26"/>
        <end position="219"/>
    </location>
</feature>
<dbReference type="Proteomes" id="UP000837801">
    <property type="component" value="Unassembled WGS sequence"/>
</dbReference>
<dbReference type="InterPro" id="IPR008979">
    <property type="entry name" value="Galactose-bd-like_sf"/>
</dbReference>
<comment type="caution">
    <text evidence="4">The sequence shown here is derived from an EMBL/GenBank/DDBJ whole genome shotgun (WGS) entry which is preliminary data.</text>
</comment>
<dbReference type="AlphaFoldDB" id="A0A9P0VZP8"/>
<dbReference type="EMBL" id="CAKXYY010000014">
    <property type="protein sequence ID" value="CAH2354162.1"/>
    <property type="molecule type" value="Genomic_DNA"/>
</dbReference>
<gene>
    <name evidence="4" type="ORF">CLIB1423_14S03488</name>
</gene>
<name>A0A9P0VZP8_9ASCO</name>
<dbReference type="PROSITE" id="PS51532">
    <property type="entry name" value="PITH"/>
    <property type="match status" value="1"/>
</dbReference>
<dbReference type="Gene3D" id="2.60.120.470">
    <property type="entry name" value="PITH domain"/>
    <property type="match status" value="1"/>
</dbReference>
<dbReference type="GO" id="GO:0005737">
    <property type="term" value="C:cytoplasm"/>
    <property type="evidence" value="ECO:0007669"/>
    <property type="project" value="UniProtKB-ARBA"/>
</dbReference>
<organism evidence="4 5">
    <name type="scientific">[Candida] railenensis</name>
    <dbReference type="NCBI Taxonomy" id="45579"/>
    <lineage>
        <taxon>Eukaryota</taxon>
        <taxon>Fungi</taxon>
        <taxon>Dikarya</taxon>
        <taxon>Ascomycota</taxon>
        <taxon>Saccharomycotina</taxon>
        <taxon>Pichiomycetes</taxon>
        <taxon>Debaryomycetaceae</taxon>
        <taxon>Kurtzmaniella</taxon>
    </lineage>
</organism>
<accession>A0A9P0VZP8</accession>
<evidence type="ECO:0000256" key="2">
    <source>
        <dbReference type="SAM" id="MobiDB-lite"/>
    </source>
</evidence>
<dbReference type="InterPro" id="IPR010400">
    <property type="entry name" value="PITH_dom"/>
</dbReference>
<reference evidence="4" key="1">
    <citation type="submission" date="2022-03" db="EMBL/GenBank/DDBJ databases">
        <authorList>
            <person name="Legras J.-L."/>
            <person name="Devillers H."/>
            <person name="Grondin C."/>
        </authorList>
    </citation>
    <scope>NUCLEOTIDE SEQUENCE</scope>
    <source>
        <strain evidence="4">CLIB 1423</strain>
    </source>
</reference>
<dbReference type="Pfam" id="PF06201">
    <property type="entry name" value="PITH"/>
    <property type="match status" value="1"/>
</dbReference>
<evidence type="ECO:0000256" key="1">
    <source>
        <dbReference type="ARBA" id="ARBA00025788"/>
    </source>
</evidence>
<sequence>MSCEHEHSHSHGGHGSGAGGHDHSHVAPIPTNSAQSLWRKIDHPHITALSMSNPREEIQKLFKSPEDRYSTKPVIKSDCDAQLIIHIPFVNCNVKLFSIIIRSNGESYCPKTIRLWKNDATIDFDSAVSKRPLFTIEHPQVGLADFEAEDDLDDVVESESTFVEHFLPRHVLTGVQHLTIFVEDIHGDEEESHLHSIELRGEFTELTKDPIITLYESAANPADHKNLNAEEAPNYSSV</sequence>
<dbReference type="PANTHER" id="PTHR12175:SF1">
    <property type="entry name" value="PITH DOMAIN-CONTAINING PROTEIN 1"/>
    <property type="match status" value="1"/>
</dbReference>
<feature type="region of interest" description="Disordered" evidence="2">
    <location>
        <begin position="1"/>
        <end position="29"/>
    </location>
</feature>
<evidence type="ECO:0000259" key="3">
    <source>
        <dbReference type="PROSITE" id="PS51532"/>
    </source>
</evidence>
<dbReference type="PANTHER" id="PTHR12175">
    <property type="entry name" value="AD039 HT014 THIOREDOXIN FAMILY TRP26"/>
    <property type="match status" value="1"/>
</dbReference>
<dbReference type="InterPro" id="IPR045099">
    <property type="entry name" value="PITH1-like"/>
</dbReference>
<dbReference type="InterPro" id="IPR037047">
    <property type="entry name" value="PITH_dom_sf"/>
</dbReference>
<dbReference type="GO" id="GO:0005634">
    <property type="term" value="C:nucleus"/>
    <property type="evidence" value="ECO:0007669"/>
    <property type="project" value="TreeGrafter"/>
</dbReference>